<accession>A0A0A9B6U2</accession>
<organism evidence="1">
    <name type="scientific">Arundo donax</name>
    <name type="common">Giant reed</name>
    <name type="synonym">Donax arundinaceus</name>
    <dbReference type="NCBI Taxonomy" id="35708"/>
    <lineage>
        <taxon>Eukaryota</taxon>
        <taxon>Viridiplantae</taxon>
        <taxon>Streptophyta</taxon>
        <taxon>Embryophyta</taxon>
        <taxon>Tracheophyta</taxon>
        <taxon>Spermatophyta</taxon>
        <taxon>Magnoliopsida</taxon>
        <taxon>Liliopsida</taxon>
        <taxon>Poales</taxon>
        <taxon>Poaceae</taxon>
        <taxon>PACMAD clade</taxon>
        <taxon>Arundinoideae</taxon>
        <taxon>Arundineae</taxon>
        <taxon>Arundo</taxon>
    </lineage>
</organism>
<dbReference type="AlphaFoldDB" id="A0A0A9B6U2"/>
<evidence type="ECO:0000313" key="1">
    <source>
        <dbReference type="EMBL" id="JAD55022.1"/>
    </source>
</evidence>
<name>A0A0A9B6U2_ARUDO</name>
<sequence length="63" mass="7348">MFIARFSLHQGYQKSHSGLLLLPDPKQIMLHWKRHFFLLCSIVFKVLFTKSSNDVASVPHHTL</sequence>
<protein>
    <submittedName>
        <fullName evidence="1">Uncharacterized protein</fullName>
    </submittedName>
</protein>
<reference evidence="1" key="1">
    <citation type="submission" date="2014-09" db="EMBL/GenBank/DDBJ databases">
        <authorList>
            <person name="Magalhaes I.L.F."/>
            <person name="Oliveira U."/>
            <person name="Santos F.R."/>
            <person name="Vidigal T.H.D.A."/>
            <person name="Brescovit A.D."/>
            <person name="Santos A.J."/>
        </authorList>
    </citation>
    <scope>NUCLEOTIDE SEQUENCE</scope>
    <source>
        <tissue evidence="1">Shoot tissue taken approximately 20 cm above the soil surface</tissue>
    </source>
</reference>
<dbReference type="EMBL" id="GBRH01242873">
    <property type="protein sequence ID" value="JAD55022.1"/>
    <property type="molecule type" value="Transcribed_RNA"/>
</dbReference>
<proteinExistence type="predicted"/>
<reference evidence="1" key="2">
    <citation type="journal article" date="2015" name="Data Brief">
        <title>Shoot transcriptome of the giant reed, Arundo donax.</title>
        <authorList>
            <person name="Barrero R.A."/>
            <person name="Guerrero F.D."/>
            <person name="Moolhuijzen P."/>
            <person name="Goolsby J.A."/>
            <person name="Tidwell J."/>
            <person name="Bellgard S.E."/>
            <person name="Bellgard M.I."/>
        </authorList>
    </citation>
    <scope>NUCLEOTIDE SEQUENCE</scope>
    <source>
        <tissue evidence="1">Shoot tissue taken approximately 20 cm above the soil surface</tissue>
    </source>
</reference>